<feature type="compositionally biased region" description="Pro residues" evidence="2">
    <location>
        <begin position="2354"/>
        <end position="2366"/>
    </location>
</feature>
<dbReference type="PROSITE" id="PS51782">
    <property type="entry name" value="LYSM"/>
    <property type="match status" value="1"/>
</dbReference>
<dbReference type="InterPro" id="IPR036779">
    <property type="entry name" value="LysM_dom_sf"/>
</dbReference>
<protein>
    <submittedName>
        <fullName evidence="5">GNAT family N-acetyltransferase</fullName>
    </submittedName>
</protein>
<feature type="compositionally biased region" description="Pro residues" evidence="2">
    <location>
        <begin position="2328"/>
        <end position="2338"/>
    </location>
</feature>
<feature type="compositionally biased region" description="Low complexity" evidence="2">
    <location>
        <begin position="2316"/>
        <end position="2327"/>
    </location>
</feature>
<dbReference type="GO" id="GO:0016747">
    <property type="term" value="F:acyltransferase activity, transferring groups other than amino-acyl groups"/>
    <property type="evidence" value="ECO:0007669"/>
    <property type="project" value="InterPro"/>
</dbReference>
<keyword evidence="1" id="KW-0175">Coiled coil</keyword>
<evidence type="ECO:0000259" key="4">
    <source>
        <dbReference type="PROSITE" id="PS51782"/>
    </source>
</evidence>
<dbReference type="Gene3D" id="3.40.630.30">
    <property type="match status" value="1"/>
</dbReference>
<feature type="domain" description="N-acetyltransferase" evidence="3">
    <location>
        <begin position="1794"/>
        <end position="1946"/>
    </location>
</feature>
<organism evidence="5 6">
    <name type="scientific">Trinickia dinghuensis</name>
    <dbReference type="NCBI Taxonomy" id="2291023"/>
    <lineage>
        <taxon>Bacteria</taxon>
        <taxon>Pseudomonadati</taxon>
        <taxon>Pseudomonadota</taxon>
        <taxon>Betaproteobacteria</taxon>
        <taxon>Burkholderiales</taxon>
        <taxon>Burkholderiaceae</taxon>
        <taxon>Trinickia</taxon>
    </lineage>
</organism>
<dbReference type="CDD" id="cd04301">
    <property type="entry name" value="NAT_SF"/>
    <property type="match status" value="1"/>
</dbReference>
<sequence>MLVEMGGSSEPPPPPPPPPPTAKDVATATTNLQAKLGNANSANEAAYEAQLQAAIKAIEDANAQANRQALAEAAILMQQRRDAQAKQANAAGVDSLTEATSEVGLTHQFDPSTLAAASKALGGSSLKVDPSTKGSPVSLASAVAEISNDQKSGMTLQEAVNAARVAFGGSAQNEVVLNEAAIVTTATPLANDPSGKGGATALATSAQTVAGQHLFSNDVAQSALKALTVNVTATPALKTDAHNAQSAYAALQKDKANHASATQLAQDEATYHQALSNEYNDAAGETNDDWRSNVTQIDRGWQAQQTVLDLNTAAGLPSAPSRAELTASLSAAQILDAEQTARGSGGAAGNLKAAQTLTQQLQGVSSDNPIYAEVMGDARTQSLQSAALHDIVTAHGGNANDTLVAVSNTLAGYRNTVLYQGTNGTGLADSVLHDPGVAKTIASIQVPNDLPGMTKLLQQVSSGSPQLAQALYTQRLAQPMKALITQGGNEAPLTGDDTFLGYSAQAIQALDPNSAAGQDLMKTLNAELGQLAKSPSMTLSGQTTGLAGPNSPSLAPISLTPAGPAPTGVYQTLLNEDSHNAPLAHLLERDTGLTPTGAAPGSAPQDAAQLSTATTALSTAAANNTSPAAILAAAKKAQPLISDTTWAQAMILNQAVTDGQKWTSANAAAIKAGTAPTPPDMIKQASGEIGGQQLFDANTMANATSSLESGAVYAVPGAAEPKGSSQVDPLSELSQYQSMGIPLPAAVVMVRQEMGGSAANEQVIMQAVVTLSGEQFASDPTQTDPIAAGLQLLQQSAPNLFSANEQSTLASVAKSMEQNPTVDQKALNSAITKAQKDKQTLDAANQRAKQNPNDASAKQAAAAAQAAYQADLTAALNIAGGHNPNDSAWQAQSSNVDSLWKAQFTVAAQMLAPQIQAAQGTAQNSPENQALDTAFGDLQTSLQAEQIVQQTLYEQESKADGGAGGGNAAAAQLLTSEIGGLAPGDPLYDQVMNSAGVTALQTSIQQDVTGGLTLQCTTADGTNKELVALGNRLSVYQGTVFYPTLLNNTVHAAPTQALFDSVASEVDSKSKPLDRLNALASATQGMNPDLAAALNRAKFDGNDPKHPGGDVLQWLKQDGTTASLQPVALIYANLGASQNPDLTPVRQWLEQAMTKASGDGGIADLHTTYAGGKYGWETGKSNTTLVYGLDSLKSQTDKSQMQLFQDILDDHGVSSTVAQEISKETGYQANGGTPAALSADLDGNLDGLAGVDGMHGVTSFNKAVDAIGQMEGLTPTHAAQSLDDVRADELGTRSLYDPNTVVYSSGGKKTTIADMARQLMSGEGVSQISGIDPLMLTSLSLSFQGKDGSTWQGALLEGIGQDGNYVDVGPVDTQARHGLSDWYNHTGFGKGEVQVQPHWVLGGNGQQLLGDAYLDTHRTGVYHWYDWDNIQAGLMVVAAIVTIAAMPEAAPLWLEGLSLALDGYFAVSSAIQAQQAFAQHDDKQGWMDVAFAAAGIFGGVLSSAKMLGRLGVASSRFAEASGLAKLAEQGKGVQAYKNASLARWLDDSRLGQWAAPKLASGVRIANTIQGPLRLVDASGQRVFNTVGLAHRALSFTSMGIGIFQMGDQGITLIRDRNQATGEDWLQFFTGMTAMAVGAAGSRIHAARATGDTSDGAATQGETTEQQTESTQENEPIVLTAANVKAPPSNAAGEEASPDLTTQRKIALATFKLALAQKAAQAAAAMRAAATSAGTRVVNAVSQAGGTQAGTDNGGGGGNGGNGTTNYEGPIWIGPAQVDDALGIARVQSETMDAFDVQDPDSSDGSGYPQQWIDNRKRVLQSPSNAALKESRIAAAAGDPAQLHLVAKSADGQVIAYCSATAGSDATSIDALYVAPRYGRLGAGRGLVQSVIEWAGPDAPVESWITPTEGVTPFFQSQGFETVDDTEREFTVDGQPVKRVLMRRPASAPAAETENPPPQNVVSPPVTPVSTAPKGPVTKNVPIAPAASSAPSPQESLDALLDRVLYVTPSDEDEVYALYAKGDSPRPAQLTEDQRSGYLEKIKALLENRPADSDAKEQKTLGSLSDFLRLFREGGNTFYHFLPPNAIRPDYPYERIYINAMPEHAADVMTFLVRNVMDDHQAYPDVDSAKVSSPLVAHARVDNIVVYTKDSESAERVLNALSEYQQAHPDHFGIEVPAMTQGVLPGISVGAEPPPEKGNVSFGQLRSDAIWKAFKQTTTERINRTLLGESFDARAFLGERARAELAAAGVDPNDPSRNLPPDPSANRSAPPAPAPAPVNAPPIVQTLSEEEEEEKQPTVPPQQPPAQQAPQHPPAPQQQAPAQVQQAAPPQPPQQPPAPQQQAPAQVKVQQVAPVQPPQQPHAPPPGAATLPSRSDGVSITAAKDAKELDYQHAKPGGHWVGEIVRDPQGKFGAQGGLVLLKQLWGAGEGPELSEARARNAVTTSKLMRKIFGEGSAVPIHLVHWDIKGERYYGVAMPYLDIDVFDKGSYKTLTDPTQGDATGLHATAAGHIALNNTAVAGVTSTDKGPRLGNLGLGKGGKGKKSAVFLDLDTTMRIDSQGNARPFDPLAASDVPSALDTLRTADDSAPIYGSMTSQQYFSGVDRLYEHVTYHGLGDDIRAIVEEHGAGTADERTSDADTILANIQAQFDYRESMLGSYTGQGSRPLSAAELPEGFATAPKQETGKRLRNPLLHSSTMTGRRRLLHAPNTLELAVHRMRRSMRGETHVWPDTAPDLASLVPPPTPKLPGSGTVIKADENAEFSPSALSGKGLTFGVTNGTPRRGLGTYLDGTDPKTSTPLEPNEVAQWDPDPQSGQAASQPGTSNGLLGKVRGKLTGIKTGTMGAIKDESKDRLYLYAQDGAGLPLGYYERSDDGEALTWYGASHRTRAQKAYAAAIGGSTFLVSLGVGTAVRLAGVVSDIPLMSPVLSTIRSAINLGKVANESRQQVFNEIRDQRLEQATELINRRHSLAQRALKSLGVPPSVRTRVQAHTETLLGVLQQVQSEAWPDHKPEVTLSDALTNYNDMIKHETGYKFSQLEAMNTGRLRGKLFRGGTILTFSGSGAKYETKFDQLPHGSGLEAVGNLLGATASVADSSAALATSVTGSRPNAVSKFSGKASKFLAPISTYGFAAGYGIDAFAGAHNHFVLAADLAAALTGTVARRYTLFMQRVDDNILVYESGTQTPEKGDLIGYASYTGDGRLKWYKRNGTDGFHEVRNMSAIDLDNALLDHINQKGGDPSHLRFIVARKTPGEVDDDFLKTAKQTGERARVTKTKIKTTSSAKSKPVQLQSMAEVVNRTESHGNYQKAASFAFWAAGASLAATVLSTAASTFFNQAPTSSQSNLTPAGGDKKKKPAPPAGGTSSAPEGPPGGGRKPKPIVPTGEPWRVVIVKQGDTLWGIATDNGDTIEQIEPLNPEFDWALLDGNPFSVPPPGAGRNPNLIFPGDRVKVTQQA</sequence>
<feature type="region of interest" description="Disordered" evidence="2">
    <location>
        <begin position="3334"/>
        <end position="3383"/>
    </location>
</feature>
<dbReference type="Proteomes" id="UP000256838">
    <property type="component" value="Unassembled WGS sequence"/>
</dbReference>
<feature type="compositionally biased region" description="Polar residues" evidence="2">
    <location>
        <begin position="3334"/>
        <end position="3344"/>
    </location>
</feature>
<feature type="compositionally biased region" description="Pro residues" evidence="2">
    <location>
        <begin position="10"/>
        <end position="21"/>
    </location>
</feature>
<dbReference type="PANTHER" id="PTHR13361">
    <property type="entry name" value="WW DOMAIN-BINDING PROTEIN 11"/>
    <property type="match status" value="1"/>
</dbReference>
<feature type="compositionally biased region" description="Low complexity" evidence="2">
    <location>
        <begin position="1959"/>
        <end position="1972"/>
    </location>
</feature>
<dbReference type="Gene3D" id="3.10.350.10">
    <property type="entry name" value="LysM domain"/>
    <property type="match status" value="1"/>
</dbReference>
<feature type="compositionally biased region" description="Polar residues" evidence="2">
    <location>
        <begin position="2812"/>
        <end position="2825"/>
    </location>
</feature>
<dbReference type="InterPro" id="IPR000182">
    <property type="entry name" value="GNAT_dom"/>
</dbReference>
<feature type="coiled-coil region" evidence="1">
    <location>
        <begin position="44"/>
        <end position="86"/>
    </location>
</feature>
<dbReference type="PROSITE" id="PS51186">
    <property type="entry name" value="GNAT"/>
    <property type="match status" value="1"/>
</dbReference>
<dbReference type="Pfam" id="PF00583">
    <property type="entry name" value="Acetyltransf_1"/>
    <property type="match status" value="1"/>
</dbReference>
<dbReference type="SUPFAM" id="SSF55729">
    <property type="entry name" value="Acyl-CoA N-acyltransferases (Nat)"/>
    <property type="match status" value="1"/>
</dbReference>
<feature type="region of interest" description="Disordered" evidence="2">
    <location>
        <begin position="2245"/>
        <end position="2377"/>
    </location>
</feature>
<feature type="compositionally biased region" description="Low complexity" evidence="2">
    <location>
        <begin position="1658"/>
        <end position="1673"/>
    </location>
</feature>
<feature type="region of interest" description="Disordered" evidence="2">
    <location>
        <begin position="1647"/>
        <end position="1673"/>
    </location>
</feature>
<dbReference type="SMART" id="SM00257">
    <property type="entry name" value="LysM"/>
    <property type="match status" value="1"/>
</dbReference>
<evidence type="ECO:0000313" key="5">
    <source>
        <dbReference type="EMBL" id="RDU96874.1"/>
    </source>
</evidence>
<keyword evidence="6" id="KW-1185">Reference proteome</keyword>
<dbReference type="Pfam" id="PF01476">
    <property type="entry name" value="LysM"/>
    <property type="match status" value="1"/>
</dbReference>
<feature type="region of interest" description="Disordered" evidence="2">
    <location>
        <begin position="2772"/>
        <end position="2828"/>
    </location>
</feature>
<comment type="caution">
    <text evidence="5">The sequence shown here is derived from an EMBL/GenBank/DDBJ whole genome shotgun (WGS) entry which is preliminary data.</text>
</comment>
<dbReference type="Pfam" id="PF17914">
    <property type="entry name" value="HopA1"/>
    <property type="match status" value="1"/>
</dbReference>
<keyword evidence="5" id="KW-0808">Transferase</keyword>
<accession>A0A3D8JW93</accession>
<dbReference type="InterPro" id="IPR018392">
    <property type="entry name" value="LysM"/>
</dbReference>
<feature type="region of interest" description="Disordered" evidence="2">
    <location>
        <begin position="3428"/>
        <end position="3453"/>
    </location>
</feature>
<feature type="compositionally biased region" description="Pro residues" evidence="2">
    <location>
        <begin position="2269"/>
        <end position="2279"/>
    </location>
</feature>
<feature type="compositionally biased region" description="Low complexity" evidence="2">
    <location>
        <begin position="2339"/>
        <end position="2353"/>
    </location>
</feature>
<feature type="region of interest" description="Disordered" evidence="2">
    <location>
        <begin position="1744"/>
        <end position="1767"/>
    </location>
</feature>
<dbReference type="CDD" id="cd00118">
    <property type="entry name" value="LysM"/>
    <property type="match status" value="1"/>
</dbReference>
<feature type="region of interest" description="Disordered" evidence="2">
    <location>
        <begin position="830"/>
        <end position="858"/>
    </location>
</feature>
<dbReference type="EMBL" id="QRGA01000012">
    <property type="protein sequence ID" value="RDU96874.1"/>
    <property type="molecule type" value="Genomic_DNA"/>
</dbReference>
<evidence type="ECO:0000313" key="6">
    <source>
        <dbReference type="Proteomes" id="UP000256838"/>
    </source>
</evidence>
<feature type="region of interest" description="Disordered" evidence="2">
    <location>
        <begin position="1944"/>
        <end position="1973"/>
    </location>
</feature>
<dbReference type="PANTHER" id="PTHR13361:SF1">
    <property type="entry name" value="WW DOMAIN-BINDING PROTEIN 11"/>
    <property type="match status" value="1"/>
</dbReference>
<dbReference type="RefSeq" id="WP_115535664.1">
    <property type="nucleotide sequence ID" value="NZ_QRGA01000012.1"/>
</dbReference>
<dbReference type="OrthoDB" id="6934663at2"/>
<feature type="domain" description="LysM" evidence="4">
    <location>
        <begin position="3386"/>
        <end position="3449"/>
    </location>
</feature>
<evidence type="ECO:0000256" key="1">
    <source>
        <dbReference type="SAM" id="Coils"/>
    </source>
</evidence>
<name>A0A3D8JW93_9BURK</name>
<dbReference type="InterPro" id="IPR040871">
    <property type="entry name" value="HopA1"/>
</dbReference>
<feature type="region of interest" description="Disordered" evidence="2">
    <location>
        <begin position="1"/>
        <end position="25"/>
    </location>
</feature>
<reference evidence="5 6" key="1">
    <citation type="submission" date="2018-08" db="EMBL/GenBank/DDBJ databases">
        <title>Paraburkholderia sp. DHOM06 isolated from forest soil.</title>
        <authorList>
            <person name="Gao Z.-H."/>
            <person name="Qiu L.-H."/>
        </authorList>
    </citation>
    <scope>NUCLEOTIDE SEQUENCE [LARGE SCALE GENOMIC DNA]</scope>
    <source>
        <strain evidence="5 6">DHOM06</strain>
    </source>
</reference>
<evidence type="ECO:0000259" key="3">
    <source>
        <dbReference type="PROSITE" id="PS51186"/>
    </source>
</evidence>
<evidence type="ECO:0000256" key="2">
    <source>
        <dbReference type="SAM" id="MobiDB-lite"/>
    </source>
</evidence>
<feature type="compositionally biased region" description="Gly residues" evidence="2">
    <location>
        <begin position="1751"/>
        <end position="1762"/>
    </location>
</feature>
<gene>
    <name evidence="5" type="ORF">DWV00_21695</name>
</gene>
<proteinExistence type="predicted"/>
<dbReference type="InterPro" id="IPR016181">
    <property type="entry name" value="Acyl_CoA_acyltransferase"/>
</dbReference>